<protein>
    <submittedName>
        <fullName evidence="1">Uncharacterized protein</fullName>
    </submittedName>
</protein>
<dbReference type="AlphaFoldDB" id="A0A498R9C7"/>
<keyword evidence="2" id="KW-1185">Reference proteome</keyword>
<proteinExistence type="predicted"/>
<sequence>MINTTVSAAVNNRDVIEAEYAAEGGAKRAIVEFNQTGTDWTWLNKDQQFDTDFPTNQKKYNVIIYKSADASKTPVTPVFNANNTYVIQSVGTVGKAKKTVLVTVNVTTGGGGAGGITNYLMYSGGNISLSGSYTQHGNIAAKGSIDTNGSLAPDNNSTLLPNQNDISWLSDFPVLTSTIDSDRPKTTVNPDKKGNYTLSGNYNNQTIVVNGDVTIAANTNFSNTSIYADGTIDLQGGGINFNNNCYLVANGDITMNGSVNLGGAVFVSYGSIDWYGSGTLNSGAIYAQKDITLHGSYTLTYSETTIKNTIGAGGGAGEPPIIGPWSSQ</sequence>
<reference evidence="1 2" key="1">
    <citation type="submission" date="2018-06" db="EMBL/GenBank/DDBJ databases">
        <authorList>
            <person name="Strepis N."/>
        </authorList>
    </citation>
    <scope>NUCLEOTIDE SEQUENCE [LARGE SCALE GENOMIC DNA]</scope>
    <source>
        <strain evidence="1">LUCI</strain>
    </source>
</reference>
<gene>
    <name evidence="1" type="ORF">LUCI_3399</name>
</gene>
<evidence type="ECO:0000313" key="2">
    <source>
        <dbReference type="Proteomes" id="UP000277811"/>
    </source>
</evidence>
<dbReference type="EMBL" id="UPPP01000083">
    <property type="protein sequence ID" value="VBB08134.1"/>
    <property type="molecule type" value="Genomic_DNA"/>
</dbReference>
<organism evidence="1 2">
    <name type="scientific">Lucifera butyrica</name>
    <dbReference type="NCBI Taxonomy" id="1351585"/>
    <lineage>
        <taxon>Bacteria</taxon>
        <taxon>Bacillati</taxon>
        <taxon>Bacillota</taxon>
        <taxon>Negativicutes</taxon>
        <taxon>Veillonellales</taxon>
        <taxon>Veillonellaceae</taxon>
        <taxon>Lucifera</taxon>
    </lineage>
</organism>
<name>A0A498R9C7_9FIRM</name>
<dbReference type="Proteomes" id="UP000277811">
    <property type="component" value="Unassembled WGS sequence"/>
</dbReference>
<evidence type="ECO:0000313" key="1">
    <source>
        <dbReference type="EMBL" id="VBB08134.1"/>
    </source>
</evidence>
<accession>A0A498R9C7</accession>